<dbReference type="GO" id="GO:0007606">
    <property type="term" value="P:sensory perception of chemical stimulus"/>
    <property type="evidence" value="ECO:0007669"/>
    <property type="project" value="InterPro"/>
</dbReference>
<reference evidence="3" key="1">
    <citation type="submission" date="2022-11" db="UniProtKB">
        <authorList>
            <consortium name="WormBaseParasite"/>
        </authorList>
    </citation>
    <scope>IDENTIFICATION</scope>
</reference>
<sequence length="78" mass="8965">MRCLWLAIFIERAIATFYSQVYEQRKSWWLTFSLPISFDTLAIAIVTARFVFVVNENALHVLRSLIDLTGILVLSNTG</sequence>
<dbReference type="GO" id="GO:0016020">
    <property type="term" value="C:membrane"/>
    <property type="evidence" value="ECO:0007669"/>
    <property type="project" value="InterPro"/>
</dbReference>
<evidence type="ECO:0000256" key="1">
    <source>
        <dbReference type="ARBA" id="ARBA00006803"/>
    </source>
</evidence>
<dbReference type="WBParaSite" id="ACRNAN_scaffold535.g13151.t1">
    <property type="protein sequence ID" value="ACRNAN_scaffold535.g13151.t1"/>
    <property type="gene ID" value="ACRNAN_scaffold535.g13151"/>
</dbReference>
<evidence type="ECO:0000313" key="2">
    <source>
        <dbReference type="Proteomes" id="UP000887540"/>
    </source>
</evidence>
<organism evidence="2 3">
    <name type="scientific">Acrobeloides nanus</name>
    <dbReference type="NCBI Taxonomy" id="290746"/>
    <lineage>
        <taxon>Eukaryota</taxon>
        <taxon>Metazoa</taxon>
        <taxon>Ecdysozoa</taxon>
        <taxon>Nematoda</taxon>
        <taxon>Chromadorea</taxon>
        <taxon>Rhabditida</taxon>
        <taxon>Tylenchina</taxon>
        <taxon>Cephalobomorpha</taxon>
        <taxon>Cephaloboidea</taxon>
        <taxon>Cephalobidae</taxon>
        <taxon>Acrobeloides</taxon>
    </lineage>
</organism>
<protein>
    <submittedName>
        <fullName evidence="3">Uncharacterized protein</fullName>
    </submittedName>
</protein>
<evidence type="ECO:0000313" key="3">
    <source>
        <dbReference type="WBParaSite" id="ACRNAN_scaffold535.g13151.t1"/>
    </source>
</evidence>
<dbReference type="InterPro" id="IPR004151">
    <property type="entry name" value="7TM_GPCR_serpentine_rcpt_Sre"/>
</dbReference>
<name>A0A914E235_9BILA</name>
<accession>A0A914E235</accession>
<dbReference type="AlphaFoldDB" id="A0A914E235"/>
<proteinExistence type="inferred from homology"/>
<dbReference type="Pfam" id="PF03125">
    <property type="entry name" value="Sre"/>
    <property type="match status" value="1"/>
</dbReference>
<keyword evidence="2" id="KW-1185">Reference proteome</keyword>
<comment type="similarity">
    <text evidence="1">Belongs to the nematode receptor-like protein sre family.</text>
</comment>
<dbReference type="Proteomes" id="UP000887540">
    <property type="component" value="Unplaced"/>
</dbReference>